<comment type="caution">
    <text evidence="2">The sequence shown here is derived from an EMBL/GenBank/DDBJ whole genome shotgun (WGS) entry which is preliminary data.</text>
</comment>
<proteinExistence type="predicted"/>
<feature type="transmembrane region" description="Helical" evidence="1">
    <location>
        <begin position="133"/>
        <end position="154"/>
    </location>
</feature>
<evidence type="ECO:0000313" key="2">
    <source>
        <dbReference type="EMBL" id="TNV73629.1"/>
    </source>
</evidence>
<keyword evidence="1" id="KW-0812">Transmembrane</keyword>
<dbReference type="EMBL" id="RRYP01018457">
    <property type="protein sequence ID" value="TNV73629.1"/>
    <property type="molecule type" value="Genomic_DNA"/>
</dbReference>
<protein>
    <submittedName>
        <fullName evidence="2">Uncharacterized protein</fullName>
    </submittedName>
</protein>
<dbReference type="OrthoDB" id="1100386at2759"/>
<gene>
    <name evidence="2" type="ORF">FGO68_gene10225</name>
</gene>
<feature type="transmembrane region" description="Helical" evidence="1">
    <location>
        <begin position="166"/>
        <end position="188"/>
    </location>
</feature>
<evidence type="ECO:0000313" key="3">
    <source>
        <dbReference type="Proteomes" id="UP000785679"/>
    </source>
</evidence>
<keyword evidence="3" id="KW-1185">Reference proteome</keyword>
<dbReference type="AlphaFoldDB" id="A0A8J8NF44"/>
<feature type="transmembrane region" description="Helical" evidence="1">
    <location>
        <begin position="221"/>
        <end position="246"/>
    </location>
</feature>
<name>A0A8J8NF44_HALGN</name>
<sequence length="308" mass="36348">MKDDDAQNLMKVIRDLVVRDFLDENGKYIAKESRRMKAPQLHKKQVQPPQIKIFELMSKEEKKKYKKRARRKVFGMPGGVCERAARFYKHTMKHNSTNPNAKMSFFNEELKNNYWIGLIAKTSKIAPRHVRLAMMYLYASLYIIMLTLIFAFGLQEYISDSALFQVIVLSFALIMLVWIITIPVALIFRMPLRLRRMIAGVRTKKLNKAFKEVDKQMGCRYAIGYFICFFFYMLMTAMVIVFNIFYPRDYVIGWAFNIVLIYIFDLVIFTFGLASFQMAMIIASTKVKCFYKVWKAIEVFRYVKNLRG</sequence>
<keyword evidence="1" id="KW-0472">Membrane</keyword>
<evidence type="ECO:0000256" key="1">
    <source>
        <dbReference type="SAM" id="Phobius"/>
    </source>
</evidence>
<keyword evidence="1" id="KW-1133">Transmembrane helix</keyword>
<reference evidence="2" key="1">
    <citation type="submission" date="2019-06" db="EMBL/GenBank/DDBJ databases">
        <authorList>
            <person name="Zheng W."/>
        </authorList>
    </citation>
    <scope>NUCLEOTIDE SEQUENCE</scope>
    <source>
        <strain evidence="2">QDHG01</strain>
    </source>
</reference>
<feature type="transmembrane region" description="Helical" evidence="1">
    <location>
        <begin position="252"/>
        <end position="276"/>
    </location>
</feature>
<dbReference type="Proteomes" id="UP000785679">
    <property type="component" value="Unassembled WGS sequence"/>
</dbReference>
<organism evidence="2 3">
    <name type="scientific">Halteria grandinella</name>
    <dbReference type="NCBI Taxonomy" id="5974"/>
    <lineage>
        <taxon>Eukaryota</taxon>
        <taxon>Sar</taxon>
        <taxon>Alveolata</taxon>
        <taxon>Ciliophora</taxon>
        <taxon>Intramacronucleata</taxon>
        <taxon>Spirotrichea</taxon>
        <taxon>Stichotrichia</taxon>
        <taxon>Sporadotrichida</taxon>
        <taxon>Halteriidae</taxon>
        <taxon>Halteria</taxon>
    </lineage>
</organism>
<accession>A0A8J8NF44</accession>